<dbReference type="Proteomes" id="UP000308652">
    <property type="component" value="Unassembled WGS sequence"/>
</dbReference>
<dbReference type="PANTHER" id="PTHR12307:SF36">
    <property type="entry name" value="GLYCOGEN-BINDING SUBUNIT 76A"/>
    <property type="match status" value="1"/>
</dbReference>
<sequence>MATMTVQARSVFQTQDNRISLNANAAGAPLPLIPRRAPAVSRSYSAPTASSRPYVSLSSTSTSTVTLSATPLQDDSDSSSSSGSSVSDGSRPTIRTRKSRDDTVSALSPPQSSILLPPVVPKDATNAPAFSAPLSRAAKSDENTPPARRHLIYTPGVSLRLNLDAAKSRYTPSQLPAYAESSAQGSKASTRDAALIPAPLIRKKSGQLVKPSLKTSNSTRGSLSIVTMGGASKSEPATPTHSKAVHFDTQLEHVKLFLAEQKPLAVSRDGSPTDDTSGTESDFPSFIYGDDDKRKGKLAMRVTNIPSKVDVNTDVGLEDLSLSPDGTNILGRVRVRNLAYNKWVAIRFTFDSWQTTSEVTGKYSDSINEGFDRFTFAIKLNDLLARIDEKTLMLAVRYSIEGQEMWDNNNGQNYVANFSRVLPTRRRSTLSDDEASSASDVADLCNKLEKVATKERTGPAFAQTTPRRNPSPEKKDPAFFRSNVSLASRYDFGASLKSPWKPSDAKPRHTRVQSYPVLDSPPSTIPFPQKKALLTTRVQVKSVPLLGSPRDLDPESFLPPPRSASELDDAPFPIPVRDRSMRNHQRGYFDLNILGSTSLRRTPPGTPSVRSHSFPPIEPARSPQPEPRFMDYSEDSAISTPSLATPTSSAGSSPTAGFLTGIMTSEAVSPPLSPSAHYRQFLNKFCFFTGSELGVPDLEFDLPRTHSASDVEEFLAGTPNELAEDSVPATRSSSLDDIVALASGGSTPTNIKPFPLVTGYPFPPTTSA</sequence>
<reference evidence="3 4" key="1">
    <citation type="journal article" date="2019" name="Nat. Ecol. Evol.">
        <title>Megaphylogeny resolves global patterns of mushroom evolution.</title>
        <authorList>
            <person name="Varga T."/>
            <person name="Krizsan K."/>
            <person name="Foldi C."/>
            <person name="Dima B."/>
            <person name="Sanchez-Garcia M."/>
            <person name="Sanchez-Ramirez S."/>
            <person name="Szollosi G.J."/>
            <person name="Szarkandi J.G."/>
            <person name="Papp V."/>
            <person name="Albert L."/>
            <person name="Andreopoulos W."/>
            <person name="Angelini C."/>
            <person name="Antonin V."/>
            <person name="Barry K.W."/>
            <person name="Bougher N.L."/>
            <person name="Buchanan P."/>
            <person name="Buyck B."/>
            <person name="Bense V."/>
            <person name="Catcheside P."/>
            <person name="Chovatia M."/>
            <person name="Cooper J."/>
            <person name="Damon W."/>
            <person name="Desjardin D."/>
            <person name="Finy P."/>
            <person name="Geml J."/>
            <person name="Haridas S."/>
            <person name="Hughes K."/>
            <person name="Justo A."/>
            <person name="Karasinski D."/>
            <person name="Kautmanova I."/>
            <person name="Kiss B."/>
            <person name="Kocsube S."/>
            <person name="Kotiranta H."/>
            <person name="LaButti K.M."/>
            <person name="Lechner B.E."/>
            <person name="Liimatainen K."/>
            <person name="Lipzen A."/>
            <person name="Lukacs Z."/>
            <person name="Mihaltcheva S."/>
            <person name="Morgado L.N."/>
            <person name="Niskanen T."/>
            <person name="Noordeloos M.E."/>
            <person name="Ohm R.A."/>
            <person name="Ortiz-Santana B."/>
            <person name="Ovrebo C."/>
            <person name="Racz N."/>
            <person name="Riley R."/>
            <person name="Savchenko A."/>
            <person name="Shiryaev A."/>
            <person name="Soop K."/>
            <person name="Spirin V."/>
            <person name="Szebenyi C."/>
            <person name="Tomsovsky M."/>
            <person name="Tulloss R.E."/>
            <person name="Uehling J."/>
            <person name="Grigoriev I.V."/>
            <person name="Vagvolgyi C."/>
            <person name="Papp T."/>
            <person name="Martin F.M."/>
            <person name="Miettinen O."/>
            <person name="Hibbett D.S."/>
            <person name="Nagy L.G."/>
        </authorList>
    </citation>
    <scope>NUCLEOTIDE SEQUENCE [LARGE SCALE GENOMIC DNA]</scope>
    <source>
        <strain evidence="3 4">CBS 166.37</strain>
    </source>
</reference>
<keyword evidence="4" id="KW-1185">Reference proteome</keyword>
<evidence type="ECO:0000313" key="4">
    <source>
        <dbReference type="Proteomes" id="UP000308652"/>
    </source>
</evidence>
<feature type="compositionally biased region" description="Low complexity" evidence="1">
    <location>
        <begin position="107"/>
        <end position="117"/>
    </location>
</feature>
<feature type="compositionally biased region" description="Low complexity" evidence="1">
    <location>
        <begin position="78"/>
        <end position="90"/>
    </location>
</feature>
<feature type="domain" description="CBM21" evidence="2">
    <location>
        <begin position="307"/>
        <end position="417"/>
    </location>
</feature>
<accession>A0A5C3LPR6</accession>
<dbReference type="GO" id="GO:0008157">
    <property type="term" value="F:protein phosphatase 1 binding"/>
    <property type="evidence" value="ECO:0007669"/>
    <property type="project" value="TreeGrafter"/>
</dbReference>
<gene>
    <name evidence="3" type="ORF">BDQ12DRAFT_333168</name>
</gene>
<feature type="compositionally biased region" description="Pro residues" evidence="1">
    <location>
        <begin position="616"/>
        <end position="626"/>
    </location>
</feature>
<dbReference type="PANTHER" id="PTHR12307">
    <property type="entry name" value="PROTEIN PHOSPHATASE 1 REGULATORY SUBUNIT"/>
    <property type="match status" value="1"/>
</dbReference>
<evidence type="ECO:0000259" key="2">
    <source>
        <dbReference type="PROSITE" id="PS51159"/>
    </source>
</evidence>
<dbReference type="AlphaFoldDB" id="A0A5C3LPR6"/>
<dbReference type="InterPro" id="IPR050782">
    <property type="entry name" value="PP1_regulatory_subunit_3"/>
</dbReference>
<name>A0A5C3LPR6_9AGAR</name>
<dbReference type="InterPro" id="IPR038175">
    <property type="entry name" value="CBM21_dom_sf"/>
</dbReference>
<feature type="region of interest" description="Disordered" evidence="1">
    <location>
        <begin position="455"/>
        <end position="478"/>
    </location>
</feature>
<evidence type="ECO:0000256" key="1">
    <source>
        <dbReference type="SAM" id="MobiDB-lite"/>
    </source>
</evidence>
<feature type="region of interest" description="Disordered" evidence="1">
    <location>
        <begin position="265"/>
        <end position="288"/>
    </location>
</feature>
<dbReference type="GO" id="GO:0000164">
    <property type="term" value="C:protein phosphatase type 1 complex"/>
    <property type="evidence" value="ECO:0007669"/>
    <property type="project" value="TreeGrafter"/>
</dbReference>
<feature type="region of interest" description="Disordered" evidence="1">
    <location>
        <begin position="66"/>
        <end position="149"/>
    </location>
</feature>
<dbReference type="GO" id="GO:2001069">
    <property type="term" value="F:glycogen binding"/>
    <property type="evidence" value="ECO:0007669"/>
    <property type="project" value="TreeGrafter"/>
</dbReference>
<dbReference type="Pfam" id="PF03370">
    <property type="entry name" value="CBM_21"/>
    <property type="match status" value="1"/>
</dbReference>
<protein>
    <submittedName>
        <fullName evidence="3">Putative phosphatase regulatory subunit-domain-containing protein</fullName>
    </submittedName>
</protein>
<feature type="compositionally biased region" description="Polar residues" evidence="1">
    <location>
        <begin position="273"/>
        <end position="282"/>
    </location>
</feature>
<dbReference type="PROSITE" id="PS51159">
    <property type="entry name" value="CBM21"/>
    <property type="match status" value="1"/>
</dbReference>
<dbReference type="GO" id="GO:0005979">
    <property type="term" value="P:regulation of glycogen biosynthetic process"/>
    <property type="evidence" value="ECO:0007669"/>
    <property type="project" value="TreeGrafter"/>
</dbReference>
<feature type="region of interest" description="Disordered" evidence="1">
    <location>
        <begin position="596"/>
        <end position="631"/>
    </location>
</feature>
<dbReference type="InterPro" id="IPR005036">
    <property type="entry name" value="CBM21_dom"/>
</dbReference>
<dbReference type="Gene3D" id="2.60.40.2440">
    <property type="entry name" value="Carbohydrate binding type-21 domain"/>
    <property type="match status" value="1"/>
</dbReference>
<evidence type="ECO:0000313" key="3">
    <source>
        <dbReference type="EMBL" id="TFK34880.1"/>
    </source>
</evidence>
<dbReference type="EMBL" id="ML213627">
    <property type="protein sequence ID" value="TFK34880.1"/>
    <property type="molecule type" value="Genomic_DNA"/>
</dbReference>
<dbReference type="OrthoDB" id="1881at2759"/>
<organism evidence="3 4">
    <name type="scientific">Crucibulum laeve</name>
    <dbReference type="NCBI Taxonomy" id="68775"/>
    <lineage>
        <taxon>Eukaryota</taxon>
        <taxon>Fungi</taxon>
        <taxon>Dikarya</taxon>
        <taxon>Basidiomycota</taxon>
        <taxon>Agaricomycotina</taxon>
        <taxon>Agaricomycetes</taxon>
        <taxon>Agaricomycetidae</taxon>
        <taxon>Agaricales</taxon>
        <taxon>Agaricineae</taxon>
        <taxon>Nidulariaceae</taxon>
        <taxon>Crucibulum</taxon>
    </lineage>
</organism>
<dbReference type="STRING" id="68775.A0A5C3LPR6"/>
<proteinExistence type="predicted"/>